<evidence type="ECO:0000256" key="5">
    <source>
        <dbReference type="ARBA" id="ARBA00023136"/>
    </source>
</evidence>
<keyword evidence="4 6" id="KW-1133">Transmembrane helix</keyword>
<dbReference type="PANTHER" id="PTHR32196">
    <property type="entry name" value="ABC TRANSPORTER PERMEASE PROTEIN YPHD-RELATED-RELATED"/>
    <property type="match status" value="1"/>
</dbReference>
<dbReference type="CDD" id="cd06579">
    <property type="entry name" value="TM_PBP1_transp_AraH_like"/>
    <property type="match status" value="1"/>
</dbReference>
<keyword evidence="8" id="KW-1185">Reference proteome</keyword>
<reference evidence="7 8" key="1">
    <citation type="journal article" date="2020" name="Cell Host Microbe">
        <title>Functional and Genomic Variation between Human-Derived Isolates of Lachnospiraceae Reveals Inter- and Intra-Species Diversity.</title>
        <authorList>
            <person name="Sorbara M.T."/>
            <person name="Littmann E.R."/>
            <person name="Fontana E."/>
            <person name="Moody T.U."/>
            <person name="Kohout C.E."/>
            <person name="Gjonbalaj M."/>
            <person name="Eaton V."/>
            <person name="Seok R."/>
            <person name="Leiner I.M."/>
            <person name="Pamer E.G."/>
        </authorList>
    </citation>
    <scope>NUCLEOTIDE SEQUENCE [LARGE SCALE GENOMIC DNA]</scope>
    <source>
        <strain evidence="7 8">MSK.17.74</strain>
    </source>
</reference>
<feature type="transmembrane region" description="Helical" evidence="6">
    <location>
        <begin position="161"/>
        <end position="183"/>
    </location>
</feature>
<feature type="transmembrane region" description="Helical" evidence="6">
    <location>
        <begin position="44"/>
        <end position="63"/>
    </location>
</feature>
<keyword evidence="5 6" id="KW-0472">Membrane</keyword>
<evidence type="ECO:0000256" key="4">
    <source>
        <dbReference type="ARBA" id="ARBA00022989"/>
    </source>
</evidence>
<proteinExistence type="predicted"/>
<evidence type="ECO:0000256" key="1">
    <source>
        <dbReference type="ARBA" id="ARBA00004651"/>
    </source>
</evidence>
<organism evidence="7 8">
    <name type="scientific">Blautia faecis</name>
    <dbReference type="NCBI Taxonomy" id="871665"/>
    <lineage>
        <taxon>Bacteria</taxon>
        <taxon>Bacillati</taxon>
        <taxon>Bacillota</taxon>
        <taxon>Clostridia</taxon>
        <taxon>Lachnospirales</taxon>
        <taxon>Lachnospiraceae</taxon>
        <taxon>Blautia</taxon>
    </lineage>
</organism>
<dbReference type="Proteomes" id="UP001644719">
    <property type="component" value="Unassembled WGS sequence"/>
</dbReference>
<protein>
    <submittedName>
        <fullName evidence="7">ABC transporter permease</fullName>
    </submittedName>
</protein>
<dbReference type="Pfam" id="PF02653">
    <property type="entry name" value="BPD_transp_2"/>
    <property type="match status" value="1"/>
</dbReference>
<keyword evidence="3 6" id="KW-0812">Transmembrane</keyword>
<feature type="transmembrane region" description="Helical" evidence="6">
    <location>
        <begin position="94"/>
        <end position="115"/>
    </location>
</feature>
<feature type="transmembrane region" description="Helical" evidence="6">
    <location>
        <begin position="297"/>
        <end position="313"/>
    </location>
</feature>
<feature type="transmembrane region" description="Helical" evidence="6">
    <location>
        <begin position="122"/>
        <end position="141"/>
    </location>
</feature>
<evidence type="ECO:0000313" key="7">
    <source>
        <dbReference type="EMBL" id="NSG84675.1"/>
    </source>
</evidence>
<dbReference type="RefSeq" id="WP_173769409.1">
    <property type="nucleotide sequence ID" value="NZ_JAAITS010000008.1"/>
</dbReference>
<gene>
    <name evidence="7" type="ORF">G5B17_04335</name>
</gene>
<comment type="subcellular location">
    <subcellularLocation>
        <location evidence="1">Cell membrane</location>
        <topology evidence="1">Multi-pass membrane protein</topology>
    </subcellularLocation>
</comment>
<evidence type="ECO:0000313" key="8">
    <source>
        <dbReference type="Proteomes" id="UP001644719"/>
    </source>
</evidence>
<evidence type="ECO:0000256" key="3">
    <source>
        <dbReference type="ARBA" id="ARBA00022692"/>
    </source>
</evidence>
<comment type="caution">
    <text evidence="7">The sequence shown here is derived from an EMBL/GenBank/DDBJ whole genome shotgun (WGS) entry which is preliminary data.</text>
</comment>
<dbReference type="InterPro" id="IPR001851">
    <property type="entry name" value="ABC_transp_permease"/>
</dbReference>
<sequence length="321" mass="33663">MNNKKKFSILNLPTEYMMLVVLVVICIALCIARPAFYSSFNVSTLIRTISWTTIVAFGQTLVLLTGGIDLSVAGMAGMSGILSAWFMVNAGISPVIVIPCILVLAYACGCLNGILITKIKMIPFIVTLATGQIFTGIIYVITQGHPILDIPESAVQLGRGMLFGVIPFPTIAMIVFCIVLAYVMRYTPFGRNVYAVGGNEEAARIAGIKTDNVTINVYGISAVMASIGGILITCRLGTAQPTVGSDWVMPSVTAAAIGGTSLSGGRGSILGALIGGCFMGVVQNAITILAISAYWEQVITGAIILIAIAVDCVKSKRLNAA</sequence>
<evidence type="ECO:0000256" key="6">
    <source>
        <dbReference type="SAM" id="Phobius"/>
    </source>
</evidence>
<name>A0ABX2H605_9FIRM</name>
<evidence type="ECO:0000256" key="2">
    <source>
        <dbReference type="ARBA" id="ARBA00022475"/>
    </source>
</evidence>
<accession>A0ABX2H605</accession>
<dbReference type="EMBL" id="JAAITS010000008">
    <property type="protein sequence ID" value="NSG84675.1"/>
    <property type="molecule type" value="Genomic_DNA"/>
</dbReference>
<keyword evidence="2" id="KW-1003">Cell membrane</keyword>